<dbReference type="Gene3D" id="1.20.1060.10">
    <property type="entry name" value="Taq DNA Polymerase, Chain T, domain 4"/>
    <property type="match status" value="1"/>
</dbReference>
<dbReference type="SUPFAM" id="SSF56672">
    <property type="entry name" value="DNA/RNA polymerases"/>
    <property type="match status" value="1"/>
</dbReference>
<evidence type="ECO:0000256" key="10">
    <source>
        <dbReference type="ARBA" id="ARBA00022839"/>
    </source>
</evidence>
<dbReference type="Gene3D" id="3.40.50.1010">
    <property type="entry name" value="5'-nuclease"/>
    <property type="match status" value="1"/>
</dbReference>
<protein>
    <recommendedName>
        <fullName evidence="3 16">DNA polymerase I</fullName>
        <ecNumber evidence="2 16">2.7.7.7</ecNumber>
    </recommendedName>
</protein>
<dbReference type="Pfam" id="PF00476">
    <property type="entry name" value="DNA_pol_A"/>
    <property type="match status" value="1"/>
</dbReference>
<keyword evidence="8 17" id="KW-0227">DNA damage</keyword>
<evidence type="ECO:0000256" key="13">
    <source>
        <dbReference type="ARBA" id="ARBA00023204"/>
    </source>
</evidence>
<dbReference type="GO" id="GO:0008409">
    <property type="term" value="F:5'-3' exonuclease activity"/>
    <property type="evidence" value="ECO:0007669"/>
    <property type="project" value="InterPro"/>
</dbReference>
<evidence type="ECO:0000259" key="20">
    <source>
        <dbReference type="SMART" id="SM00482"/>
    </source>
</evidence>
<organism evidence="21 22">
    <name type="scientific">Thermomonospora echinospora</name>
    <dbReference type="NCBI Taxonomy" id="1992"/>
    <lineage>
        <taxon>Bacteria</taxon>
        <taxon>Bacillati</taxon>
        <taxon>Actinomycetota</taxon>
        <taxon>Actinomycetes</taxon>
        <taxon>Streptosporangiales</taxon>
        <taxon>Thermomonosporaceae</taxon>
        <taxon>Thermomonospora</taxon>
    </lineage>
</organism>
<dbReference type="Gene3D" id="1.10.150.20">
    <property type="entry name" value="5' to 3' exonuclease, C-terminal subdomain"/>
    <property type="match status" value="2"/>
</dbReference>
<sequence>METTAPTPDNSDRLLLLDGHSLAYRAFFALPLENFSTTDGQPTNAVYGFTSMLINVLRDEQPTHIAVAFDRSEPTFRHEQYVEYKAGRAKTPDEFRSQVSLIFEVLDALRIPRLSVAGYEADDIIATLSSQASELGMTTLVVTGDRDAFQLVNEHVTVLYPVRGVSELVRYDPDAVAKKYGVPPERYRELAALVGETSDNLPGVPGVGPKTAAKWLTQHGDLDGLVANVDQLKGKAGASLREHLPQVLRNHQINKLDCAVPLEAAPRDLRLGQWDRDEIHTLFDALQFRVLRERLYATLSSVEPEAEEGFEVELSRPDPGELETWLAEHASTPGERVGLAVTGGWGRGTGELTGLALATGRGPAVFVEPAELAEADERALAGWLADAKRPKAIHEAKGPMLALAARGLTLDGVTSDTALAAYLALPGQRTFDLADLVLRYLHKDVSGGADTGGQLTIDGSAEADAARDLAVRARAVLELAEALDRDLERRGAARLLQEVELPLVTVLAEMERAGIAVDTDHFAELSSSLGAQVRDTEQRAHEVVGHEFNLGSPKQVQQVLFEELGLPKTKRTKTGYTTDSEALTGLLAKDGHPVLAHILRWREVAKLKSIVDSLIPMAAEDGRIHTTFNQMVAATGRLSSTDPNLQNIPIRTAEGRQIREGFVVGEGFECLLTADYSQIELRIMAHLSGDEALIEAFTSGADFHTITASRVFGLPPEQIDGELRARIKAMNYGLAYGLSPFGLAAQLGIPAEEARLLMAEYFEQFGGVRDYLQGVVRQARKDGYTETILGRRRYLPDLTSDNRQRREMAERMALNAPIQGSAADIIKVASLNVDRALRERGLASRMLLQVHDELVFEVAPGELAELQDLVRTQMSAAYTLRAPLEVSMGTGRTWQDAGH</sequence>
<dbReference type="SUPFAM" id="SSF53098">
    <property type="entry name" value="Ribonuclease H-like"/>
    <property type="match status" value="1"/>
</dbReference>
<comment type="function">
    <text evidence="15">In addition to polymerase activity, this DNA polymerase exhibits 3'-5' and 5'-3' exonuclease activity.</text>
</comment>
<keyword evidence="9" id="KW-0378">Hydrolase</keyword>
<dbReference type="RefSeq" id="WP_103935810.1">
    <property type="nucleotide sequence ID" value="NZ_FNVO01000001.1"/>
</dbReference>
<dbReference type="SUPFAM" id="SSF88723">
    <property type="entry name" value="PIN domain-like"/>
    <property type="match status" value="1"/>
</dbReference>
<accession>A0A1H5STR3</accession>
<evidence type="ECO:0000256" key="11">
    <source>
        <dbReference type="ARBA" id="ARBA00022932"/>
    </source>
</evidence>
<evidence type="ECO:0000256" key="4">
    <source>
        <dbReference type="ARBA" id="ARBA00022679"/>
    </source>
</evidence>
<dbReference type="PANTHER" id="PTHR10133:SF27">
    <property type="entry name" value="DNA POLYMERASE NU"/>
    <property type="match status" value="1"/>
</dbReference>
<evidence type="ECO:0000256" key="2">
    <source>
        <dbReference type="ARBA" id="ARBA00012417"/>
    </source>
</evidence>
<dbReference type="InterPro" id="IPR020045">
    <property type="entry name" value="DNA_polI_H3TH"/>
</dbReference>
<dbReference type="Gene3D" id="3.30.420.10">
    <property type="entry name" value="Ribonuclease H-like superfamily/Ribonuclease H"/>
    <property type="match status" value="1"/>
</dbReference>
<evidence type="ECO:0000256" key="12">
    <source>
        <dbReference type="ARBA" id="ARBA00023125"/>
    </source>
</evidence>
<dbReference type="InterPro" id="IPR020046">
    <property type="entry name" value="5-3_exonucl_a-hlix_arch_N"/>
</dbReference>
<reference evidence="22" key="1">
    <citation type="submission" date="2016-10" db="EMBL/GenBank/DDBJ databases">
        <authorList>
            <person name="Varghese N."/>
            <person name="Submissions S."/>
        </authorList>
    </citation>
    <scope>NUCLEOTIDE SEQUENCE [LARGE SCALE GENOMIC DNA]</scope>
    <source>
        <strain evidence="22">DSM 43163</strain>
    </source>
</reference>
<evidence type="ECO:0000256" key="1">
    <source>
        <dbReference type="ARBA" id="ARBA00007705"/>
    </source>
</evidence>
<comment type="catalytic activity">
    <reaction evidence="14 17">
        <text>DNA(n) + a 2'-deoxyribonucleoside 5'-triphosphate = DNA(n+1) + diphosphate</text>
        <dbReference type="Rhea" id="RHEA:22508"/>
        <dbReference type="Rhea" id="RHEA-COMP:17339"/>
        <dbReference type="Rhea" id="RHEA-COMP:17340"/>
        <dbReference type="ChEBI" id="CHEBI:33019"/>
        <dbReference type="ChEBI" id="CHEBI:61560"/>
        <dbReference type="ChEBI" id="CHEBI:173112"/>
        <dbReference type="EC" id="2.7.7.7"/>
    </reaction>
</comment>
<dbReference type="InterPro" id="IPR036397">
    <property type="entry name" value="RNaseH_sf"/>
</dbReference>
<keyword evidence="11 17" id="KW-0239">DNA-directed DNA polymerase</keyword>
<dbReference type="GO" id="GO:0006261">
    <property type="term" value="P:DNA-templated DNA replication"/>
    <property type="evidence" value="ECO:0007669"/>
    <property type="project" value="UniProtKB-UniRule"/>
</dbReference>
<dbReference type="Proteomes" id="UP000236723">
    <property type="component" value="Unassembled WGS sequence"/>
</dbReference>
<dbReference type="SMART" id="SM00475">
    <property type="entry name" value="53EXOc"/>
    <property type="match status" value="1"/>
</dbReference>
<dbReference type="InterPro" id="IPR001098">
    <property type="entry name" value="DNA-dir_DNA_pol_A_palm_dom"/>
</dbReference>
<dbReference type="InterPro" id="IPR018320">
    <property type="entry name" value="DNA_polymerase_1"/>
</dbReference>
<evidence type="ECO:0000259" key="18">
    <source>
        <dbReference type="SMART" id="SM00474"/>
    </source>
</evidence>
<keyword evidence="12 17" id="KW-0238">DNA-binding</keyword>
<evidence type="ECO:0000313" key="21">
    <source>
        <dbReference type="EMBL" id="SEF54002.1"/>
    </source>
</evidence>
<keyword evidence="6 17" id="KW-0235">DNA replication</keyword>
<evidence type="ECO:0000256" key="3">
    <source>
        <dbReference type="ARBA" id="ARBA00020311"/>
    </source>
</evidence>
<dbReference type="Gene3D" id="3.30.70.370">
    <property type="match status" value="1"/>
</dbReference>
<dbReference type="FunFam" id="3.40.50.1010:FF:000001">
    <property type="entry name" value="DNA polymerase I"/>
    <property type="match status" value="1"/>
</dbReference>
<evidence type="ECO:0000256" key="16">
    <source>
        <dbReference type="NCBIfam" id="TIGR00593"/>
    </source>
</evidence>
<dbReference type="SMART" id="SM00279">
    <property type="entry name" value="HhH2"/>
    <property type="match status" value="1"/>
</dbReference>
<dbReference type="FunFam" id="1.20.1060.10:FF:000001">
    <property type="entry name" value="DNA polymerase I"/>
    <property type="match status" value="1"/>
</dbReference>
<feature type="domain" description="5'-3' exonuclease" evidence="19">
    <location>
        <begin position="12"/>
        <end position="272"/>
    </location>
</feature>
<dbReference type="InterPro" id="IPR002562">
    <property type="entry name" value="3'-5'_exonuclease_dom"/>
</dbReference>
<dbReference type="CDD" id="cd09859">
    <property type="entry name" value="PIN_53EXO"/>
    <property type="match status" value="1"/>
</dbReference>
<evidence type="ECO:0000256" key="6">
    <source>
        <dbReference type="ARBA" id="ARBA00022705"/>
    </source>
</evidence>
<dbReference type="Pfam" id="PF02739">
    <property type="entry name" value="5_3_exonuc_N"/>
    <property type="match status" value="1"/>
</dbReference>
<dbReference type="SMART" id="SM00482">
    <property type="entry name" value="POLAc"/>
    <property type="match status" value="1"/>
</dbReference>
<dbReference type="InterPro" id="IPR036279">
    <property type="entry name" value="5-3_exonuclease_C_sf"/>
</dbReference>
<evidence type="ECO:0000256" key="15">
    <source>
        <dbReference type="ARBA" id="ARBA00053603"/>
    </source>
</evidence>
<feature type="domain" description="DNA-directed DNA polymerase family A palm" evidence="20">
    <location>
        <begin position="655"/>
        <end position="862"/>
    </location>
</feature>
<evidence type="ECO:0000256" key="9">
    <source>
        <dbReference type="ARBA" id="ARBA00022801"/>
    </source>
</evidence>
<keyword evidence="5 17" id="KW-0548">Nucleotidyltransferase</keyword>
<dbReference type="InterPro" id="IPR008918">
    <property type="entry name" value="HhH2"/>
</dbReference>
<dbReference type="Pfam" id="PF01367">
    <property type="entry name" value="5_3_exonuc"/>
    <property type="match status" value="1"/>
</dbReference>
<dbReference type="CDD" id="cd08637">
    <property type="entry name" value="DNA_pol_A_pol_I_C"/>
    <property type="match status" value="1"/>
</dbReference>
<dbReference type="AlphaFoldDB" id="A0A1H5STR3"/>
<dbReference type="InterPro" id="IPR054690">
    <property type="entry name" value="DNA_polI_exonuclease"/>
</dbReference>
<dbReference type="InterPro" id="IPR002421">
    <property type="entry name" value="5-3_exonuclease"/>
</dbReference>
<dbReference type="InterPro" id="IPR002298">
    <property type="entry name" value="DNA_polymerase_A"/>
</dbReference>
<keyword evidence="22" id="KW-1185">Reference proteome</keyword>
<gene>
    <name evidence="17" type="primary">polA</name>
    <name evidence="21" type="ORF">SAMN04489712_101363</name>
</gene>
<dbReference type="NCBIfam" id="TIGR00593">
    <property type="entry name" value="pola"/>
    <property type="match status" value="1"/>
</dbReference>
<dbReference type="SUPFAM" id="SSF47807">
    <property type="entry name" value="5' to 3' exonuclease, C-terminal subdomain"/>
    <property type="match status" value="1"/>
</dbReference>
<dbReference type="GO" id="GO:0003677">
    <property type="term" value="F:DNA binding"/>
    <property type="evidence" value="ECO:0007669"/>
    <property type="project" value="UniProtKB-UniRule"/>
</dbReference>
<dbReference type="CDD" id="cd06140">
    <property type="entry name" value="DNA_polA_I_Bacillus_like_exo"/>
    <property type="match status" value="1"/>
</dbReference>
<dbReference type="FunFam" id="1.10.150.20:FF:000003">
    <property type="entry name" value="DNA polymerase I"/>
    <property type="match status" value="1"/>
</dbReference>
<evidence type="ECO:0000256" key="14">
    <source>
        <dbReference type="ARBA" id="ARBA00049244"/>
    </source>
</evidence>
<keyword evidence="13 17" id="KW-0234">DNA repair</keyword>
<dbReference type="CDD" id="cd09898">
    <property type="entry name" value="H3TH_53EXO"/>
    <property type="match status" value="1"/>
</dbReference>
<dbReference type="PANTHER" id="PTHR10133">
    <property type="entry name" value="DNA POLYMERASE I"/>
    <property type="match status" value="1"/>
</dbReference>
<proteinExistence type="inferred from homology"/>
<keyword evidence="7" id="KW-0540">Nuclease</keyword>
<dbReference type="FunFam" id="1.10.150.20:FF:000002">
    <property type="entry name" value="DNA polymerase I"/>
    <property type="match status" value="1"/>
</dbReference>
<keyword evidence="4 17" id="KW-0808">Transferase</keyword>
<evidence type="ECO:0000256" key="5">
    <source>
        <dbReference type="ARBA" id="ARBA00022695"/>
    </source>
</evidence>
<dbReference type="GO" id="GO:0008408">
    <property type="term" value="F:3'-5' exonuclease activity"/>
    <property type="evidence" value="ECO:0007669"/>
    <property type="project" value="InterPro"/>
</dbReference>
<dbReference type="Pfam" id="PF22619">
    <property type="entry name" value="DNA_polI_exo1"/>
    <property type="match status" value="1"/>
</dbReference>
<evidence type="ECO:0000259" key="19">
    <source>
        <dbReference type="SMART" id="SM00475"/>
    </source>
</evidence>
<dbReference type="OrthoDB" id="9806424at2"/>
<dbReference type="SMART" id="SM00474">
    <property type="entry name" value="35EXOc"/>
    <property type="match status" value="1"/>
</dbReference>
<dbReference type="InterPro" id="IPR012337">
    <property type="entry name" value="RNaseH-like_sf"/>
</dbReference>
<comment type="similarity">
    <text evidence="1 17">Belongs to the DNA polymerase type-A family.</text>
</comment>
<evidence type="ECO:0000256" key="17">
    <source>
        <dbReference type="RuleBase" id="RU004460"/>
    </source>
</evidence>
<dbReference type="GO" id="GO:0003887">
    <property type="term" value="F:DNA-directed DNA polymerase activity"/>
    <property type="evidence" value="ECO:0007669"/>
    <property type="project" value="UniProtKB-UniRule"/>
</dbReference>
<dbReference type="InterPro" id="IPR043502">
    <property type="entry name" value="DNA/RNA_pol_sf"/>
</dbReference>
<dbReference type="EC" id="2.7.7.7" evidence="2 16"/>
<evidence type="ECO:0000256" key="8">
    <source>
        <dbReference type="ARBA" id="ARBA00022763"/>
    </source>
</evidence>
<dbReference type="PRINTS" id="PR00868">
    <property type="entry name" value="DNAPOLI"/>
</dbReference>
<feature type="domain" description="3'-5' exonuclease" evidence="18">
    <location>
        <begin position="312"/>
        <end position="488"/>
    </location>
</feature>
<evidence type="ECO:0000313" key="22">
    <source>
        <dbReference type="Proteomes" id="UP000236723"/>
    </source>
</evidence>
<evidence type="ECO:0000256" key="7">
    <source>
        <dbReference type="ARBA" id="ARBA00022722"/>
    </source>
</evidence>
<dbReference type="InterPro" id="IPR029060">
    <property type="entry name" value="PIN-like_dom_sf"/>
</dbReference>
<name>A0A1H5STR3_9ACTN</name>
<dbReference type="NCBIfam" id="NF004397">
    <property type="entry name" value="PRK05755.1"/>
    <property type="match status" value="1"/>
</dbReference>
<dbReference type="EMBL" id="FNVO01000001">
    <property type="protein sequence ID" value="SEF54002.1"/>
    <property type="molecule type" value="Genomic_DNA"/>
</dbReference>
<dbReference type="GO" id="GO:0006302">
    <property type="term" value="P:double-strand break repair"/>
    <property type="evidence" value="ECO:0007669"/>
    <property type="project" value="TreeGrafter"/>
</dbReference>
<keyword evidence="10" id="KW-0269">Exonuclease</keyword>